<feature type="compositionally biased region" description="Polar residues" evidence="3">
    <location>
        <begin position="119"/>
        <end position="128"/>
    </location>
</feature>
<dbReference type="EMBL" id="JARHTQ010000026">
    <property type="protein sequence ID" value="MDF2259812.1"/>
    <property type="molecule type" value="Genomic_DNA"/>
</dbReference>
<dbReference type="Proteomes" id="UP001220022">
    <property type="component" value="Unassembled WGS sequence"/>
</dbReference>
<dbReference type="Pfam" id="PF14200">
    <property type="entry name" value="RicinB_lectin_2"/>
    <property type="match status" value="1"/>
</dbReference>
<protein>
    <submittedName>
        <fullName evidence="5">RICIN domain-containing protein</fullName>
    </submittedName>
</protein>
<sequence length="652" mass="68071">MATAAGLVAGAVAVGAGTGGRPTTAAPAVAVPAAPAATPQHDEPPTPLRTVPKSDPRRGMVYAGLVAAPKDDRCTGEYQVAKARLCTHGPDAAPKGVDIHKLTAPAVQASAKAPVLHGGQTTAQNPSTADLLKGAPPVLDARNGSTVAASTKPSSRADTPSGSKVACDGDGITGNRVQVLYAHAPGQDRYAQYLPSFKKWAADTDVIYNASAQETGGTRHVRFVTESDCTVSVLDVELSASTLKEFGATNDALAAQGFNRRDRKYMVFADAQVYCGIGTFNGDERPGQDNTSNFGPSYGRTDSGCWSGATAAHELGHNLGAVNNSAPDSSKGGHCTDTNDLMCYSDYPYYPQMHVVCADPVYAERLDCRHDDYFNTNPKTGSYLSSHWNVANNQFLIGANGTGPNPNPGPTPSPTSTSTSSGPDAAVSQVTQNSATVSWQAVSSAAGYEIVLNGHSLGTVRSTVARVVYLRPDTAYTLAIAVRDQNGNVSTPGHQAAFHTLKQGGSGDGTTQPGKPYLMFNSLTGQSADMWGGSTNDGTVLIGYQRTGYANQQWIFDDAGSGLVRIKSALSGKCLQPGGDLVEGQFVMQEPCTDSAVQHWKLTPSGGGYTLTPEGSSLALGISGREYYGGQLLELQQPDDQGYQNWTVQPVA</sequence>
<dbReference type="InterPro" id="IPR036116">
    <property type="entry name" value="FN3_sf"/>
</dbReference>
<feature type="compositionally biased region" description="Low complexity" evidence="3">
    <location>
        <begin position="414"/>
        <end position="423"/>
    </location>
</feature>
<reference evidence="5 6" key="1">
    <citation type="submission" date="2023-03" db="EMBL/GenBank/DDBJ databases">
        <title>Draft genome sequence of type strain Streptomyces ferralitis JCM 14344.</title>
        <authorList>
            <person name="Klaysubun C."/>
            <person name="Duangmal K."/>
        </authorList>
    </citation>
    <scope>NUCLEOTIDE SEQUENCE [LARGE SCALE GENOMIC DNA]</scope>
    <source>
        <strain evidence="5 6">JCM 14344</strain>
    </source>
</reference>
<keyword evidence="1" id="KW-0326">Glycosidase</keyword>
<evidence type="ECO:0000256" key="1">
    <source>
        <dbReference type="ARBA" id="ARBA00023295"/>
    </source>
</evidence>
<dbReference type="Gene3D" id="2.60.40.10">
    <property type="entry name" value="Immunoglobulins"/>
    <property type="match status" value="1"/>
</dbReference>
<keyword evidence="1" id="KW-0378">Hydrolase</keyword>
<feature type="region of interest" description="Disordered" evidence="3">
    <location>
        <begin position="115"/>
        <end position="168"/>
    </location>
</feature>
<gene>
    <name evidence="5" type="ORF">P2L57_30030</name>
</gene>
<organism evidence="5 6">
    <name type="scientific">Streptantibioticus ferralitis</name>
    <dbReference type="NCBI Taxonomy" id="236510"/>
    <lineage>
        <taxon>Bacteria</taxon>
        <taxon>Bacillati</taxon>
        <taxon>Actinomycetota</taxon>
        <taxon>Actinomycetes</taxon>
        <taxon>Kitasatosporales</taxon>
        <taxon>Streptomycetaceae</taxon>
        <taxon>Streptantibioticus</taxon>
    </lineage>
</organism>
<evidence type="ECO:0000259" key="4">
    <source>
        <dbReference type="SMART" id="SM00458"/>
    </source>
</evidence>
<feature type="compositionally biased region" description="Polar residues" evidence="3">
    <location>
        <begin position="143"/>
        <end position="162"/>
    </location>
</feature>
<dbReference type="InterPro" id="IPR035992">
    <property type="entry name" value="Ricin_B-like_lectins"/>
</dbReference>
<evidence type="ECO:0000256" key="2">
    <source>
        <dbReference type="ARBA" id="ARBA00023326"/>
    </source>
</evidence>
<dbReference type="CDD" id="cd00161">
    <property type="entry name" value="beta-trefoil_Ricin-like"/>
    <property type="match status" value="1"/>
</dbReference>
<dbReference type="RefSeq" id="WP_275819789.1">
    <property type="nucleotide sequence ID" value="NZ_BAAANM010000002.1"/>
</dbReference>
<dbReference type="CDD" id="cd00063">
    <property type="entry name" value="FN3"/>
    <property type="match status" value="1"/>
</dbReference>
<feature type="region of interest" description="Disordered" evidence="3">
    <location>
        <begin position="397"/>
        <end position="431"/>
    </location>
</feature>
<evidence type="ECO:0000313" key="5">
    <source>
        <dbReference type="EMBL" id="MDF2259812.1"/>
    </source>
</evidence>
<dbReference type="SUPFAM" id="SSF55486">
    <property type="entry name" value="Metalloproteases ('zincins'), catalytic domain"/>
    <property type="match status" value="1"/>
</dbReference>
<dbReference type="InterPro" id="IPR013783">
    <property type="entry name" value="Ig-like_fold"/>
</dbReference>
<accession>A0ABT5Z7K4</accession>
<dbReference type="Gene3D" id="2.80.10.50">
    <property type="match status" value="1"/>
</dbReference>
<dbReference type="Pfam" id="PF00041">
    <property type="entry name" value="fn3"/>
    <property type="match status" value="1"/>
</dbReference>
<dbReference type="InterPro" id="IPR000772">
    <property type="entry name" value="Ricin_B_lectin"/>
</dbReference>
<proteinExistence type="predicted"/>
<keyword evidence="6" id="KW-1185">Reference proteome</keyword>
<dbReference type="SUPFAM" id="SSF49265">
    <property type="entry name" value="Fibronectin type III"/>
    <property type="match status" value="1"/>
</dbReference>
<evidence type="ECO:0000313" key="6">
    <source>
        <dbReference type="Proteomes" id="UP001220022"/>
    </source>
</evidence>
<dbReference type="InterPro" id="IPR003961">
    <property type="entry name" value="FN3_dom"/>
</dbReference>
<name>A0ABT5Z7K4_9ACTN</name>
<feature type="region of interest" description="Disordered" evidence="3">
    <location>
        <begin position="32"/>
        <end position="56"/>
    </location>
</feature>
<dbReference type="SUPFAM" id="SSF50370">
    <property type="entry name" value="Ricin B-like lectins"/>
    <property type="match status" value="1"/>
</dbReference>
<dbReference type="SMART" id="SM00458">
    <property type="entry name" value="RICIN"/>
    <property type="match status" value="1"/>
</dbReference>
<comment type="caution">
    <text evidence="5">The sequence shown here is derived from an EMBL/GenBank/DDBJ whole genome shotgun (WGS) entry which is preliminary data.</text>
</comment>
<feature type="domain" description="Ricin B lectin" evidence="4">
    <location>
        <begin position="515"/>
        <end position="649"/>
    </location>
</feature>
<evidence type="ECO:0000256" key="3">
    <source>
        <dbReference type="SAM" id="MobiDB-lite"/>
    </source>
</evidence>
<keyword evidence="2" id="KW-0119">Carbohydrate metabolism</keyword>
<keyword evidence="2" id="KW-0624">Polysaccharide degradation</keyword>
<dbReference type="PROSITE" id="PS50231">
    <property type="entry name" value="RICIN_B_LECTIN"/>
    <property type="match status" value="1"/>
</dbReference>